<evidence type="ECO:0000256" key="1">
    <source>
        <dbReference type="ARBA" id="ARBA00004651"/>
    </source>
</evidence>
<organism evidence="8">
    <name type="scientific">Hexamita inflata</name>
    <dbReference type="NCBI Taxonomy" id="28002"/>
    <lineage>
        <taxon>Eukaryota</taxon>
        <taxon>Metamonada</taxon>
        <taxon>Diplomonadida</taxon>
        <taxon>Hexamitidae</taxon>
        <taxon>Hexamitinae</taxon>
        <taxon>Hexamita</taxon>
    </lineage>
</organism>
<evidence type="ECO:0000256" key="6">
    <source>
        <dbReference type="SAM" id="Phobius"/>
    </source>
</evidence>
<dbReference type="GO" id="GO:0005886">
    <property type="term" value="C:plasma membrane"/>
    <property type="evidence" value="ECO:0007669"/>
    <property type="project" value="UniProtKB-SubCell"/>
</dbReference>
<evidence type="ECO:0000256" key="4">
    <source>
        <dbReference type="ARBA" id="ARBA00022989"/>
    </source>
</evidence>
<feature type="domain" description="Sulfatase N-terminal" evidence="7">
    <location>
        <begin position="153"/>
        <end position="504"/>
    </location>
</feature>
<keyword evidence="3 6" id="KW-0812">Transmembrane</keyword>
<keyword evidence="5 6" id="KW-0472">Membrane</keyword>
<evidence type="ECO:0000259" key="7">
    <source>
        <dbReference type="Pfam" id="PF00884"/>
    </source>
</evidence>
<feature type="transmembrane region" description="Helical" evidence="6">
    <location>
        <begin position="37"/>
        <end position="58"/>
    </location>
</feature>
<dbReference type="EMBL" id="CAXDID020000788">
    <property type="protein sequence ID" value="CAL6114144.1"/>
    <property type="molecule type" value="Genomic_DNA"/>
</dbReference>
<evidence type="ECO:0000313" key="10">
    <source>
        <dbReference type="Proteomes" id="UP001642409"/>
    </source>
</evidence>
<dbReference type="Pfam" id="PF00884">
    <property type="entry name" value="Sulfatase"/>
    <property type="match status" value="1"/>
</dbReference>
<evidence type="ECO:0000256" key="3">
    <source>
        <dbReference type="ARBA" id="ARBA00022692"/>
    </source>
</evidence>
<comment type="subcellular location">
    <subcellularLocation>
        <location evidence="1">Cell membrane</location>
        <topology evidence="1">Multi-pass membrane protein</topology>
    </subcellularLocation>
</comment>
<dbReference type="PANTHER" id="PTHR47371:SF3">
    <property type="entry name" value="PHOSPHOGLYCEROL TRANSFERASE I"/>
    <property type="match status" value="1"/>
</dbReference>
<evidence type="ECO:0000256" key="2">
    <source>
        <dbReference type="ARBA" id="ARBA00022475"/>
    </source>
</evidence>
<keyword evidence="4 6" id="KW-1133">Transmembrane helix</keyword>
<dbReference type="Gene3D" id="3.40.720.10">
    <property type="entry name" value="Alkaline Phosphatase, subunit A"/>
    <property type="match status" value="1"/>
</dbReference>
<evidence type="ECO:0000313" key="9">
    <source>
        <dbReference type="EMBL" id="CAL6114144.1"/>
    </source>
</evidence>
<protein>
    <submittedName>
        <fullName evidence="8">Sulfatase</fullName>
    </submittedName>
</protein>
<dbReference type="InterPro" id="IPR050448">
    <property type="entry name" value="OpgB/LTA_synthase_biosynth"/>
</dbReference>
<evidence type="ECO:0000313" key="8">
    <source>
        <dbReference type="EMBL" id="CAI9929219.1"/>
    </source>
</evidence>
<dbReference type="InterPro" id="IPR000917">
    <property type="entry name" value="Sulfatase_N"/>
</dbReference>
<dbReference type="InterPro" id="IPR017850">
    <property type="entry name" value="Alkaline_phosphatase_core_sf"/>
</dbReference>
<keyword evidence="2" id="KW-1003">Cell membrane</keyword>
<sequence>MIKSTFKTIIQEVKINFFQDIKELHCAPQATSERKQLIILSFQVVILVQHLLVFVMFMCSNSPQFRMIVPAHWNMYKSHLIPKMTCNDYQNAVQYFRTNNQLKEGFDWIDQRQIPEYPLVYAPKDIVCSYNPQLEYCSHLLINNKQNYSYEAPNVVIIVIESFCPSPMMIDDQVVESQQQIITGHLYKELYLPNLRSLSEKGVSFASLSSNGMPTIFGWHSLMTGEIPYSDSVNMVQSQYNDVDDLPSFYHQQDYHTMYVSPSEFRFDGKHNWVYRGRQLIKKDPGNLKGMPLWFDDLYYYFPDKDQATKLELEESTFKCWIPDRITSTEFIYHFNKTKQSQQKPVFGVLATVDTHMPFRGFDDSKFYDPYTFGDGVRNRTDAGKINRYATVAKYADHYIGNVINFLTKNYNNTILLVMGDHAARESPIFKNEPVDPKDPDSVIYDDSCNGQPFVNDQQFTTTAVLAYLGDNEAVKEKFAPVLQKVVKVPTDHQDVVRTLFDFAEDYSGKKHASSRNGRNLLEIATNLTSNMELRKHLSIRTSSLTSEVATEDTLYRYHTLGPQHHRTSNQQGYCKRVVTNMKATMAMKYEQVIVQGLCMIIQFLTHQLYEQHKLNLFKKLHYLNEQYCTTLYYKCQLLANGYHQVLLQCYKRRTDLKLTTRKQNGIHRIYFSKKNKGDIDH</sequence>
<comment type="caution">
    <text evidence="8">The sequence shown here is derived from an EMBL/GenBank/DDBJ whole genome shotgun (WGS) entry which is preliminary data.</text>
</comment>
<evidence type="ECO:0000256" key="5">
    <source>
        <dbReference type="ARBA" id="ARBA00023136"/>
    </source>
</evidence>
<accession>A0AA86NZX2</accession>
<reference evidence="9 10" key="2">
    <citation type="submission" date="2024-07" db="EMBL/GenBank/DDBJ databases">
        <authorList>
            <person name="Akdeniz Z."/>
        </authorList>
    </citation>
    <scope>NUCLEOTIDE SEQUENCE [LARGE SCALE GENOMIC DNA]</scope>
</reference>
<name>A0AA86NZX2_9EUKA</name>
<dbReference type="PANTHER" id="PTHR47371">
    <property type="entry name" value="LIPOTEICHOIC ACID SYNTHASE"/>
    <property type="match status" value="1"/>
</dbReference>
<reference evidence="8" key="1">
    <citation type="submission" date="2023-06" db="EMBL/GenBank/DDBJ databases">
        <authorList>
            <person name="Kurt Z."/>
        </authorList>
    </citation>
    <scope>NUCLEOTIDE SEQUENCE</scope>
</reference>
<gene>
    <name evidence="8" type="ORF">HINF_LOCUS16864</name>
    <name evidence="9" type="ORF">HINF_LOCUS77836</name>
</gene>
<dbReference type="SUPFAM" id="SSF53649">
    <property type="entry name" value="Alkaline phosphatase-like"/>
    <property type="match status" value="1"/>
</dbReference>
<dbReference type="EMBL" id="CATOUU010000428">
    <property type="protein sequence ID" value="CAI9929219.1"/>
    <property type="molecule type" value="Genomic_DNA"/>
</dbReference>
<dbReference type="AlphaFoldDB" id="A0AA86NZX2"/>
<dbReference type="Proteomes" id="UP001642409">
    <property type="component" value="Unassembled WGS sequence"/>
</dbReference>
<keyword evidence="10" id="KW-1185">Reference proteome</keyword>
<proteinExistence type="predicted"/>